<evidence type="ECO:0000313" key="6">
    <source>
        <dbReference type="Proteomes" id="UP000230002"/>
    </source>
</evidence>
<name>A0A2G8RNI5_9APHY</name>
<keyword evidence="6" id="KW-1185">Reference proteome</keyword>
<protein>
    <submittedName>
        <fullName evidence="5">Uncharacterized protein</fullName>
    </submittedName>
</protein>
<accession>A0A2G8RNI5</accession>
<dbReference type="Proteomes" id="UP000230002">
    <property type="component" value="Unassembled WGS sequence"/>
</dbReference>
<dbReference type="InterPro" id="IPR019775">
    <property type="entry name" value="WD40_repeat_CS"/>
</dbReference>
<dbReference type="OrthoDB" id="2798901at2759"/>
<dbReference type="PROSITE" id="PS50082">
    <property type="entry name" value="WD_REPEATS_2"/>
    <property type="match status" value="1"/>
</dbReference>
<dbReference type="STRING" id="1077348.A0A2G8RNI5"/>
<feature type="compositionally biased region" description="Basic residues" evidence="4">
    <location>
        <begin position="613"/>
        <end position="631"/>
    </location>
</feature>
<comment type="caution">
    <text evidence="5">The sequence shown here is derived from an EMBL/GenBank/DDBJ whole genome shotgun (WGS) entry which is preliminary data.</text>
</comment>
<keyword evidence="2" id="KW-0677">Repeat</keyword>
<dbReference type="Gene3D" id="2.130.10.10">
    <property type="entry name" value="YVTN repeat-like/Quinoprotein amine dehydrogenase"/>
    <property type="match status" value="2"/>
</dbReference>
<dbReference type="PANTHER" id="PTHR19879">
    <property type="entry name" value="TRANSCRIPTION INITIATION FACTOR TFIID"/>
    <property type="match status" value="1"/>
</dbReference>
<dbReference type="EMBL" id="AYKW01000069">
    <property type="protein sequence ID" value="PIL22878.1"/>
    <property type="molecule type" value="Genomic_DNA"/>
</dbReference>
<evidence type="ECO:0000256" key="4">
    <source>
        <dbReference type="SAM" id="MobiDB-lite"/>
    </source>
</evidence>
<feature type="region of interest" description="Disordered" evidence="4">
    <location>
        <begin position="229"/>
        <end position="250"/>
    </location>
</feature>
<evidence type="ECO:0000256" key="1">
    <source>
        <dbReference type="ARBA" id="ARBA00022574"/>
    </source>
</evidence>
<evidence type="ECO:0000313" key="5">
    <source>
        <dbReference type="EMBL" id="PIL22878.1"/>
    </source>
</evidence>
<dbReference type="PANTHER" id="PTHR19879:SF9">
    <property type="entry name" value="TRANSCRIPTION INITIATION FACTOR TFIID SUBUNIT 5"/>
    <property type="match status" value="1"/>
</dbReference>
<dbReference type="SMART" id="SM00320">
    <property type="entry name" value="WD40"/>
    <property type="match status" value="3"/>
</dbReference>
<organism evidence="5 6">
    <name type="scientific">Ganoderma sinense ZZ0214-1</name>
    <dbReference type="NCBI Taxonomy" id="1077348"/>
    <lineage>
        <taxon>Eukaryota</taxon>
        <taxon>Fungi</taxon>
        <taxon>Dikarya</taxon>
        <taxon>Basidiomycota</taxon>
        <taxon>Agaricomycotina</taxon>
        <taxon>Agaricomycetes</taxon>
        <taxon>Polyporales</taxon>
        <taxon>Polyporaceae</taxon>
        <taxon>Ganoderma</taxon>
    </lineage>
</organism>
<dbReference type="AlphaFoldDB" id="A0A2G8RNI5"/>
<proteinExistence type="predicted"/>
<gene>
    <name evidence="5" type="ORF">GSI_15574</name>
</gene>
<evidence type="ECO:0000256" key="3">
    <source>
        <dbReference type="PROSITE-ProRule" id="PRU00221"/>
    </source>
</evidence>
<sequence length="875" mass="96194">MPFRATLPVEIEENVIDQLEGDFASLRNCALTCRAWVPRSRTLLLRAVRIATRSSWNDVEDYFEANPDMRPLVQSLATAPIATERTRLLGTYPASLFKTLPNLRRWEIRGPVDAKDDASPKIFFHRATLTQLRLSPISELHVSTLQFPSQADFVQLLSSIPHLRVLECTEIQITKAKGTSSTARLPPLRRPLRLSTLQICQGKRADEKIVPCLLELTASSLQNLVVRRAEGSRRSNETDSLSAGQQSPLASMAATTATMSELRSLTLHVEQGPKDSVSTLILETFEEAASCVRALRRGSALESLEIHIHMSDALKNPGNGTSSSDPVSLALVLSENRIQTHCEALEASLLADWSTHLTVRVHIPSSWAPREVILRTLRESSFPKLEKKGLLDVGYSGGMFELLVKFACGLAYRNDSSSSGNACKPYAVHNGPVSALAVSPDGSWIASRSRNLVIIWDARTRMRAHEWVLPMDQPPSAESFAFSPDSKHLACSIYDRGRSSVEIRHVDDGHSVGVLGGCEIDNHGDGTLSQLICAWFPDRLLSVSLALSTVLVQSWDARTFERPSVQRYVAPFDHGSLVLSPSGRHLVGLAAAAGSIRCPVTNKRPVNPPRPRVGYRQRSRTAHRPPSHSARRTWPALSSHPLCVLWNLDAGDPGEVLLNGSDRQRVLAASFDCESDRLALSLADHTIRVWDTKTREQVLSMAEPFEERGLMAPAEPHRHLYFPMPSAVLSKAITFAPDGRHLLSLRKMRICDGRAETLLTAWDTLSGQMVLGDVRYENYDDTASSAVGARGCGLARFGPGCTPVASTSSDARRIHVMDLSRGFPLKTRTFGGPEGPRRQCGLPPDDLDVTAFVFSPDGHTLCWATKGGEVEIRSF</sequence>
<evidence type="ECO:0000256" key="2">
    <source>
        <dbReference type="ARBA" id="ARBA00022737"/>
    </source>
</evidence>
<dbReference type="PROSITE" id="PS00678">
    <property type="entry name" value="WD_REPEATS_1"/>
    <property type="match status" value="1"/>
</dbReference>
<dbReference type="Pfam" id="PF00400">
    <property type="entry name" value="WD40"/>
    <property type="match status" value="1"/>
</dbReference>
<feature type="region of interest" description="Disordered" evidence="4">
    <location>
        <begin position="600"/>
        <end position="633"/>
    </location>
</feature>
<dbReference type="SUPFAM" id="SSF82171">
    <property type="entry name" value="DPP6 N-terminal domain-like"/>
    <property type="match status" value="1"/>
</dbReference>
<reference evidence="5 6" key="1">
    <citation type="journal article" date="2015" name="Sci. Rep.">
        <title>Chromosome-level genome map provides insights into diverse defense mechanisms in the medicinal fungus Ganoderma sinense.</title>
        <authorList>
            <person name="Zhu Y."/>
            <person name="Xu J."/>
            <person name="Sun C."/>
            <person name="Zhou S."/>
            <person name="Xu H."/>
            <person name="Nelson D.R."/>
            <person name="Qian J."/>
            <person name="Song J."/>
            <person name="Luo H."/>
            <person name="Xiang L."/>
            <person name="Li Y."/>
            <person name="Xu Z."/>
            <person name="Ji A."/>
            <person name="Wang L."/>
            <person name="Lu S."/>
            <person name="Hayward A."/>
            <person name="Sun W."/>
            <person name="Li X."/>
            <person name="Schwartz D.C."/>
            <person name="Wang Y."/>
            <person name="Chen S."/>
        </authorList>
    </citation>
    <scope>NUCLEOTIDE SEQUENCE [LARGE SCALE GENOMIC DNA]</scope>
    <source>
        <strain evidence="5 6">ZZ0214-1</strain>
    </source>
</reference>
<dbReference type="InterPro" id="IPR015943">
    <property type="entry name" value="WD40/YVTN_repeat-like_dom_sf"/>
</dbReference>
<feature type="compositionally biased region" description="Polar residues" evidence="4">
    <location>
        <begin position="238"/>
        <end position="249"/>
    </location>
</feature>
<feature type="repeat" description="WD" evidence="3">
    <location>
        <begin position="659"/>
        <end position="700"/>
    </location>
</feature>
<keyword evidence="1 3" id="KW-0853">WD repeat</keyword>
<dbReference type="InterPro" id="IPR001680">
    <property type="entry name" value="WD40_rpt"/>
</dbReference>